<protein>
    <recommendedName>
        <fullName evidence="7">Vacuolar protein 8</fullName>
    </recommendedName>
</protein>
<evidence type="ECO:0000313" key="10">
    <source>
        <dbReference type="Proteomes" id="UP000198211"/>
    </source>
</evidence>
<dbReference type="Gene3D" id="1.25.10.10">
    <property type="entry name" value="Leucine-rich Repeat Variant"/>
    <property type="match status" value="3"/>
</dbReference>
<feature type="region of interest" description="Disordered" evidence="8">
    <location>
        <begin position="1225"/>
        <end position="1248"/>
    </location>
</feature>
<keyword evidence="4" id="KW-0677">Repeat</keyword>
<comment type="similarity">
    <text evidence="2">Belongs to the beta-catenin family.</text>
</comment>
<dbReference type="InterPro" id="IPR045156">
    <property type="entry name" value="Vac8"/>
</dbReference>
<keyword evidence="5" id="KW-0472">Membrane</keyword>
<dbReference type="PANTHER" id="PTHR47249:SF1">
    <property type="entry name" value="VACUOLAR PROTEIN 8"/>
    <property type="match status" value="1"/>
</dbReference>
<feature type="compositionally biased region" description="Low complexity" evidence="8">
    <location>
        <begin position="1228"/>
        <end position="1237"/>
    </location>
</feature>
<keyword evidence="10" id="KW-1185">Reference proteome</keyword>
<dbReference type="Proteomes" id="UP000198211">
    <property type="component" value="Unassembled WGS sequence"/>
</dbReference>
<evidence type="ECO:0000256" key="2">
    <source>
        <dbReference type="ARBA" id="ARBA00005462"/>
    </source>
</evidence>
<feature type="compositionally biased region" description="Low complexity" evidence="8">
    <location>
        <begin position="1443"/>
        <end position="1464"/>
    </location>
</feature>
<dbReference type="GO" id="GO:0071562">
    <property type="term" value="P:nucleus-vacuole junction assembly"/>
    <property type="evidence" value="ECO:0007669"/>
    <property type="project" value="InterPro"/>
</dbReference>
<dbReference type="PANTHER" id="PTHR47249">
    <property type="entry name" value="VACUOLAR PROTEIN 8"/>
    <property type="match status" value="1"/>
</dbReference>
<dbReference type="InterPro" id="IPR000225">
    <property type="entry name" value="Armadillo"/>
</dbReference>
<evidence type="ECO:0000256" key="5">
    <source>
        <dbReference type="ARBA" id="ARBA00023136"/>
    </source>
</evidence>
<dbReference type="EMBL" id="NBNE01000747">
    <property type="protein sequence ID" value="OWZ17480.1"/>
    <property type="molecule type" value="Genomic_DNA"/>
</dbReference>
<keyword evidence="3" id="KW-0926">Vacuole</keyword>
<dbReference type="InterPro" id="IPR016024">
    <property type="entry name" value="ARM-type_fold"/>
</dbReference>
<evidence type="ECO:0000256" key="7">
    <source>
        <dbReference type="ARBA" id="ARBA00026209"/>
    </source>
</evidence>
<feature type="region of interest" description="Disordered" evidence="8">
    <location>
        <begin position="1438"/>
        <end position="1464"/>
    </location>
</feature>
<evidence type="ECO:0000256" key="6">
    <source>
        <dbReference type="ARBA" id="ARBA00023288"/>
    </source>
</evidence>
<dbReference type="STRING" id="4795.A0A225WKV3"/>
<name>A0A225WKV3_9STRA</name>
<dbReference type="GO" id="GO:0005774">
    <property type="term" value="C:vacuolar membrane"/>
    <property type="evidence" value="ECO:0007669"/>
    <property type="project" value="UniProtKB-SubCell"/>
</dbReference>
<dbReference type="OrthoDB" id="73651at2759"/>
<comment type="caution">
    <text evidence="9">The sequence shown here is derived from an EMBL/GenBank/DDBJ whole genome shotgun (WGS) entry which is preliminary data.</text>
</comment>
<sequence>MLGEFSTNDGVSALLELSWAPLIDVKVACATALCRLSLNQERAALLARNRAITELMSMLVIPHTPLQQLAVSCIVNLIFHGNSFPDRVFLGEPHAIQSPLGLVNVLSLFAASPATSQFVVETLFNLSLYRASCLSVIRGGGAEILSTIVTQLCKLVDGGGSSSSRYLYSMGAQTPAWVTDMSICMKLLRLAADTLANFSVFLEYHNLVGSHGIKMLILMLSGALRDVGNFNVSMANVERFRCTSVSCSRSLVNFSCNTELRRQNFPVELIHLTSKLALMDHQRYSATAQDARLLLRNTIRALCNLSFEASCRTTIMEIPNLFTMLNAIIILPSVVEGDVETPLWYLSPSQSLNSSSFPWTVDMSEDVKEDALIMLLNLAQESTCSNELLRTLDGKLIAAAAEDFGHSRRLRYIYNSVLSNLLFDNCLQQLVYGDQVVRALVNGFYFFEANDDLKDPLRRDAMSPSSERTQFQELNLAFEDDQERFLASMYIIANELMDVANIELVVALVLPCMQTYLDLIEPILSNASSAFAQRVLLQRQLPIVSYASASLFALTRAANQRRDSHKHVIYSEETEAVLISVSALPSGAGGGGSSSGLLKGGAAQAFCAATLYHLCASTSANQRIMQGLINCCNTNEESQPLLACSAAFAITSFTPEGCQQLVECAHLARALNRLGRSSHVECQQYAAIAACNVSTVACVWTSAELKDFIVVAILRANSIQTKQIHAKTLSNLLSHTDSRAQVVEDGVLYALMKLSQVVLSIFSIGLRALFNLSCDHQYHHKLLSNGIMSYLSTAQQQQQNLASNLSTETRRLALAIICNLTSYEENHEELIRAQVTEIICNYVDEDIELRVSAAMALRNLSCRQPWVEMLCERKILQLLISCMECKHPVARQFGVEALANCSLVTDSLHLFGEMKVPRAAMKLLEIVAKSVVDTSSNEVVSWEFTNSNTTQHERGHTGASTYMAALKCLQNIAYDDALALVVMEEKVVLRLIPLIEHRDLGNDISACELAASLAHTLAGKAKCAEALLRQRTVSLCSLLHRHHASSSIIAQECVRVLMLLSTYQPIQLQLCETKVVHVVVNICGSGGASTSVPRNLRLRECGAVTIRNLTLSVTEHQMLFYDKSDRQESLQGAVVSNSEQQGNRLKTLQNYNSDKKDLPVSLVLERHMLQGVKYFQDEIASGRTSDRIMLEASAAIANLSTTKLFRIAMVRLGVIPTLLQVMNHTKTKTQPTSTPSQRPASPPLRARKSNHTTINLLLQICAATLHRLVVEDDAAVDTRNQLVPSLLSVLRQTDEDLQQVRYECEKISIFSSNTDDTITSPSSHGKQKWMVYLLKTILSSQAMIPHLEKKQMRTMGLPKLCFQELAPASICETPLPASNSDINNSRSTSAPNESNTLCDGNYRKGYLLPVNMEKHVLSRINGFDEIVPASMVTALPRAKSAGTSSTRPIISSGRSSSANSSRTQASALIDPLGHTRKFNRQMQLTRRNNRRGDSCLPPV</sequence>
<evidence type="ECO:0000256" key="4">
    <source>
        <dbReference type="ARBA" id="ARBA00022737"/>
    </source>
</evidence>
<evidence type="ECO:0000313" key="9">
    <source>
        <dbReference type="EMBL" id="OWZ17480.1"/>
    </source>
</evidence>
<gene>
    <name evidence="9" type="ORF">PHMEG_0008569</name>
</gene>
<comment type="subcellular location">
    <subcellularLocation>
        <location evidence="1">Vacuole membrane</location>
        <topology evidence="1">Lipid-anchor</topology>
    </subcellularLocation>
</comment>
<dbReference type="SUPFAM" id="SSF48371">
    <property type="entry name" value="ARM repeat"/>
    <property type="match status" value="4"/>
</dbReference>
<evidence type="ECO:0000256" key="1">
    <source>
        <dbReference type="ARBA" id="ARBA00004592"/>
    </source>
</evidence>
<dbReference type="GO" id="GO:0043495">
    <property type="term" value="F:protein-membrane adaptor activity"/>
    <property type="evidence" value="ECO:0007669"/>
    <property type="project" value="InterPro"/>
</dbReference>
<accession>A0A225WKV3</accession>
<dbReference type="InterPro" id="IPR011989">
    <property type="entry name" value="ARM-like"/>
</dbReference>
<organism evidence="9 10">
    <name type="scientific">Phytophthora megakarya</name>
    <dbReference type="NCBI Taxonomy" id="4795"/>
    <lineage>
        <taxon>Eukaryota</taxon>
        <taxon>Sar</taxon>
        <taxon>Stramenopiles</taxon>
        <taxon>Oomycota</taxon>
        <taxon>Peronosporomycetes</taxon>
        <taxon>Peronosporales</taxon>
        <taxon>Peronosporaceae</taxon>
        <taxon>Phytophthora</taxon>
    </lineage>
</organism>
<evidence type="ECO:0000256" key="3">
    <source>
        <dbReference type="ARBA" id="ARBA00022554"/>
    </source>
</evidence>
<reference evidence="10" key="1">
    <citation type="submission" date="2017-03" db="EMBL/GenBank/DDBJ databases">
        <title>Phytopthora megakarya and P. palmivora, two closely related causual agents of cacao black pod achieved similar genome size and gene model numbers by different mechanisms.</title>
        <authorList>
            <person name="Ali S."/>
            <person name="Shao J."/>
            <person name="Larry D.J."/>
            <person name="Kronmiller B."/>
            <person name="Shen D."/>
            <person name="Strem M.D."/>
            <person name="Melnick R.L."/>
            <person name="Guiltinan M.J."/>
            <person name="Tyler B.M."/>
            <person name="Meinhardt L.W."/>
            <person name="Bailey B.A."/>
        </authorList>
    </citation>
    <scope>NUCLEOTIDE SEQUENCE [LARGE SCALE GENOMIC DNA]</scope>
    <source>
        <strain evidence="10">zdho120</strain>
    </source>
</reference>
<evidence type="ECO:0000256" key="8">
    <source>
        <dbReference type="SAM" id="MobiDB-lite"/>
    </source>
</evidence>
<dbReference type="SMART" id="SM00185">
    <property type="entry name" value="ARM"/>
    <property type="match status" value="7"/>
</dbReference>
<proteinExistence type="inferred from homology"/>
<keyword evidence="6" id="KW-0449">Lipoprotein</keyword>